<dbReference type="PRINTS" id="PR00633">
    <property type="entry name" value="RCCNDNSATION"/>
</dbReference>
<accession>A0A8J6EB16</accession>
<dbReference type="OrthoDB" id="8068875at2759"/>
<dbReference type="GO" id="GO:0005737">
    <property type="term" value="C:cytoplasm"/>
    <property type="evidence" value="ECO:0007669"/>
    <property type="project" value="TreeGrafter"/>
</dbReference>
<gene>
    <name evidence="3" type="ORF">J8273_2314</name>
</gene>
<dbReference type="PROSITE" id="PS50012">
    <property type="entry name" value="RCC1_3"/>
    <property type="match status" value="1"/>
</dbReference>
<dbReference type="EMBL" id="JAHDYR010000007">
    <property type="protein sequence ID" value="KAG9395965.1"/>
    <property type="molecule type" value="Genomic_DNA"/>
</dbReference>
<feature type="repeat" description="RCC1" evidence="2">
    <location>
        <begin position="188"/>
        <end position="238"/>
    </location>
</feature>
<dbReference type="InterPro" id="IPR051709">
    <property type="entry name" value="Ub-ligase/GTPase-reg"/>
</dbReference>
<dbReference type="Proteomes" id="UP000717585">
    <property type="component" value="Unassembled WGS sequence"/>
</dbReference>
<dbReference type="PANTHER" id="PTHR45622:SF70">
    <property type="entry name" value="SECRETION-REGULATING GUANINE NUCLEOTIDE EXCHANGE FACTOR"/>
    <property type="match status" value="1"/>
</dbReference>
<evidence type="ECO:0000256" key="1">
    <source>
        <dbReference type="ARBA" id="ARBA00022737"/>
    </source>
</evidence>
<keyword evidence="1" id="KW-0677">Repeat</keyword>
<reference evidence="3" key="1">
    <citation type="submission" date="2021-05" db="EMBL/GenBank/DDBJ databases">
        <title>A free-living protist that lacks canonical eukaryotic 1 DNA replication and segregation systems.</title>
        <authorList>
            <person name="Salas-Leiva D.E."/>
            <person name="Tromer E.C."/>
            <person name="Curtis B.A."/>
            <person name="Jerlstrom-Hultqvist J."/>
            <person name="Kolisko M."/>
            <person name="Yi Z."/>
            <person name="Salas-Leiva J.S."/>
            <person name="Gallot-Lavallee L."/>
            <person name="Kops G.J.P.L."/>
            <person name="Archibald J.M."/>
            <person name="Simpson A.G.B."/>
            <person name="Roger A.J."/>
        </authorList>
    </citation>
    <scope>NUCLEOTIDE SEQUENCE</scope>
    <source>
        <strain evidence="3">BICM</strain>
    </source>
</reference>
<dbReference type="Pfam" id="PF13540">
    <property type="entry name" value="RCC1_2"/>
    <property type="match status" value="1"/>
</dbReference>
<evidence type="ECO:0000256" key="2">
    <source>
        <dbReference type="PROSITE-ProRule" id="PRU00235"/>
    </source>
</evidence>
<proteinExistence type="predicted"/>
<name>A0A8J6EB16_9EUKA</name>
<keyword evidence="4" id="KW-1185">Reference proteome</keyword>
<comment type="caution">
    <text evidence="3">The sequence shown here is derived from an EMBL/GenBank/DDBJ whole genome shotgun (WGS) entry which is preliminary data.</text>
</comment>
<dbReference type="AlphaFoldDB" id="A0A8J6EB16"/>
<protein>
    <submittedName>
        <fullName evidence="3">Regulator of chromosome condensation (RCC1) repeat</fullName>
    </submittedName>
</protein>
<evidence type="ECO:0000313" key="3">
    <source>
        <dbReference type="EMBL" id="KAG9395965.1"/>
    </source>
</evidence>
<evidence type="ECO:0000313" key="4">
    <source>
        <dbReference type="Proteomes" id="UP000717585"/>
    </source>
</evidence>
<dbReference type="Pfam" id="PF00415">
    <property type="entry name" value="RCC1"/>
    <property type="match status" value="1"/>
</dbReference>
<dbReference type="Gene3D" id="2.130.10.30">
    <property type="entry name" value="Regulator of chromosome condensation 1/beta-lactamase-inhibitor protein II"/>
    <property type="match status" value="2"/>
</dbReference>
<dbReference type="InterPro" id="IPR009091">
    <property type="entry name" value="RCC1/BLIP-II"/>
</dbReference>
<dbReference type="SUPFAM" id="SSF50985">
    <property type="entry name" value="RCC1/BLIP-II"/>
    <property type="match status" value="2"/>
</dbReference>
<organism evidence="3 4">
    <name type="scientific">Carpediemonas membranifera</name>
    <dbReference type="NCBI Taxonomy" id="201153"/>
    <lineage>
        <taxon>Eukaryota</taxon>
        <taxon>Metamonada</taxon>
        <taxon>Carpediemonas-like organisms</taxon>
        <taxon>Carpediemonas</taxon>
    </lineage>
</organism>
<dbReference type="InterPro" id="IPR000408">
    <property type="entry name" value="Reg_chr_condens"/>
</dbReference>
<sequence length="487" mass="52400">MNAFIHNKTYKSYGSEFRLSSASNGDFVLEARGLNMSGQLGISSSAEIVSEWHKVSLPADFKLIHLAIRCNTSVFIGTTKGRKRAFACGCNTHGQLALGHRANVNTPTPIAVDNIVSVTIRCRSCFIRTASVPHDVWYACGDNTYGQLCLGMSDHVVVDPTRLDFTVRPGIAKVDVIEGSTFLHMADLSMYAAGNNKRGQLGVGHMRSIDWPSVVLLPNQAVRTIKGGSDTIFFIMTDGSLYATGWNRRGQAGLGAEPTIMTPDRVPLPGRVSDVQTISCRTLIALEDGRVFICGDNLAGFFVPDSQCHMITKPREWKVEGVTAGVIVMTQLGLFVQDAYGRWKAKGVNMAGELGLGHTNPVSELTPLALPQKLAESGIEFVLPFLHSTFFIPFGRHGVWAVGMNDWHQLGVETAANPVLVPSLVVNPDIAIALQPAVFHWGGHALIVRGVPAIGDVGVGKGVVDKEKLELDVDDETEEAGGSATLA</sequence>
<dbReference type="PANTHER" id="PTHR45622">
    <property type="entry name" value="UBIQUITIN-PROTEIN LIGASE E3A-RELATED"/>
    <property type="match status" value="1"/>
</dbReference>